<dbReference type="CDD" id="cd07185">
    <property type="entry name" value="OmpA_C-like"/>
    <property type="match status" value="1"/>
</dbReference>
<dbReference type="SUPFAM" id="SSF103088">
    <property type="entry name" value="OmpA-like"/>
    <property type="match status" value="1"/>
</dbReference>
<gene>
    <name evidence="3" type="ORF">DBV39_07430</name>
</gene>
<dbReference type="EMBL" id="CP028901">
    <property type="protein sequence ID" value="AWB33568.1"/>
    <property type="molecule type" value="Genomic_DNA"/>
</dbReference>
<reference evidence="3 4" key="1">
    <citation type="submission" date="2018-04" db="EMBL/GenBank/DDBJ databases">
        <title>Bordetella sp. HZ20 isolated from seawater.</title>
        <authorList>
            <person name="Sun C."/>
        </authorList>
    </citation>
    <scope>NUCLEOTIDE SEQUENCE [LARGE SCALE GENOMIC DNA]</scope>
    <source>
        <strain evidence="3 4">HZ20</strain>
    </source>
</reference>
<name>A0A2R4XIF5_9BURK</name>
<protein>
    <recommendedName>
        <fullName evidence="2">OmpA-like domain-containing protein</fullName>
    </recommendedName>
</protein>
<dbReference type="AlphaFoldDB" id="A0A2R4XIF5"/>
<feature type="domain" description="OmpA-like" evidence="2">
    <location>
        <begin position="1"/>
        <end position="129"/>
    </location>
</feature>
<dbReference type="RefSeq" id="WP_108620997.1">
    <property type="nucleotide sequence ID" value="NZ_CP028901.1"/>
</dbReference>
<evidence type="ECO:0000313" key="4">
    <source>
        <dbReference type="Proteomes" id="UP000244571"/>
    </source>
</evidence>
<keyword evidence="1" id="KW-0472">Membrane</keyword>
<dbReference type="PROSITE" id="PS51123">
    <property type="entry name" value="OMPA_2"/>
    <property type="match status" value="1"/>
</dbReference>
<accession>A0A2R4XIF5</accession>
<sequence>MRTRLGRAWWRGPNRWRGNAPTQTLVSALNHPMTKVRGLRSQLVRNGPHTITIGGHTDSVAIRSSRFPSNWELSSARAGSVVWYLQSNGIDSKRLRTVGYADTRPIVADLTPETRAINLRVEITLALPPGGSSEVSR</sequence>
<proteinExistence type="predicted"/>
<dbReference type="Pfam" id="PF00691">
    <property type="entry name" value="OmpA"/>
    <property type="match status" value="1"/>
</dbReference>
<dbReference type="PANTHER" id="PTHR30329:SF21">
    <property type="entry name" value="LIPOPROTEIN YIAD-RELATED"/>
    <property type="match status" value="1"/>
</dbReference>
<organism evidence="3 4">
    <name type="scientific">Orrella marina</name>
    <dbReference type="NCBI Taxonomy" id="2163011"/>
    <lineage>
        <taxon>Bacteria</taxon>
        <taxon>Pseudomonadati</taxon>
        <taxon>Pseudomonadota</taxon>
        <taxon>Betaproteobacteria</taxon>
        <taxon>Burkholderiales</taxon>
        <taxon>Alcaligenaceae</taxon>
        <taxon>Orrella</taxon>
    </lineage>
</organism>
<evidence type="ECO:0000256" key="1">
    <source>
        <dbReference type="PROSITE-ProRule" id="PRU00473"/>
    </source>
</evidence>
<dbReference type="GO" id="GO:0016020">
    <property type="term" value="C:membrane"/>
    <property type="evidence" value="ECO:0007669"/>
    <property type="project" value="UniProtKB-UniRule"/>
</dbReference>
<dbReference type="InterPro" id="IPR050330">
    <property type="entry name" value="Bact_OuterMem_StrucFunc"/>
</dbReference>
<dbReference type="InterPro" id="IPR036737">
    <property type="entry name" value="OmpA-like_sf"/>
</dbReference>
<dbReference type="OrthoDB" id="9815217at2"/>
<evidence type="ECO:0000313" key="3">
    <source>
        <dbReference type="EMBL" id="AWB33568.1"/>
    </source>
</evidence>
<dbReference type="Gene3D" id="3.30.1330.60">
    <property type="entry name" value="OmpA-like domain"/>
    <property type="match status" value="1"/>
</dbReference>
<dbReference type="InterPro" id="IPR006665">
    <property type="entry name" value="OmpA-like"/>
</dbReference>
<dbReference type="PANTHER" id="PTHR30329">
    <property type="entry name" value="STATOR ELEMENT OF FLAGELLAR MOTOR COMPLEX"/>
    <property type="match status" value="1"/>
</dbReference>
<evidence type="ECO:0000259" key="2">
    <source>
        <dbReference type="PROSITE" id="PS51123"/>
    </source>
</evidence>
<dbReference type="KEGG" id="boz:DBV39_07430"/>
<keyword evidence="4" id="KW-1185">Reference proteome</keyword>
<dbReference type="Proteomes" id="UP000244571">
    <property type="component" value="Chromosome"/>
</dbReference>